<comment type="similarity">
    <text evidence="1">Belongs to the ADP-ribosylglycohydrolase family.</text>
</comment>
<dbReference type="PANTHER" id="PTHR16222">
    <property type="entry name" value="ADP-RIBOSYLGLYCOHYDROLASE"/>
    <property type="match status" value="1"/>
</dbReference>
<dbReference type="Proteomes" id="UP000559027">
    <property type="component" value="Unassembled WGS sequence"/>
</dbReference>
<dbReference type="GO" id="GO:0004649">
    <property type="term" value="F:poly(ADP-ribose) glycohydrolase activity"/>
    <property type="evidence" value="ECO:0007669"/>
    <property type="project" value="UniProtKB-EC"/>
</dbReference>
<gene>
    <name evidence="13" type="ORF">D9756_003255</name>
</gene>
<dbReference type="Gene3D" id="1.10.4080.10">
    <property type="entry name" value="ADP-ribosylation/Crystallin J1"/>
    <property type="match status" value="1"/>
</dbReference>
<evidence type="ECO:0000256" key="7">
    <source>
        <dbReference type="ARBA" id="ARBA00042722"/>
    </source>
</evidence>
<proteinExistence type="inferred from homology"/>
<dbReference type="EC" id="3.2.1.143" evidence="2"/>
<dbReference type="PANTHER" id="PTHR16222:SF24">
    <property type="entry name" value="ADP-RIBOSYLHYDROLASE ARH3"/>
    <property type="match status" value="1"/>
</dbReference>
<evidence type="ECO:0000256" key="4">
    <source>
        <dbReference type="ARBA" id="ARBA00041057"/>
    </source>
</evidence>
<evidence type="ECO:0000256" key="2">
    <source>
        <dbReference type="ARBA" id="ARBA00012255"/>
    </source>
</evidence>
<dbReference type="SUPFAM" id="SSF101478">
    <property type="entry name" value="ADP-ribosylglycohydrolase"/>
    <property type="match status" value="1"/>
</dbReference>
<evidence type="ECO:0000256" key="11">
    <source>
        <dbReference type="ARBA" id="ARBA00049015"/>
    </source>
</evidence>
<name>A0A8H5LJ16_9AGAR</name>
<feature type="binding site" evidence="12">
    <location>
        <position position="96"/>
    </location>
    <ligand>
        <name>Mg(2+)</name>
        <dbReference type="ChEBI" id="CHEBI:18420"/>
        <label>1</label>
    </ligand>
</feature>
<comment type="cofactor">
    <cofactor evidence="12">
        <name>Mg(2+)</name>
        <dbReference type="ChEBI" id="CHEBI:18420"/>
    </cofactor>
    <text evidence="12">Binds 2 magnesium ions per subunit.</text>
</comment>
<dbReference type="EMBL" id="JAACJO010000004">
    <property type="protein sequence ID" value="KAF5359330.1"/>
    <property type="molecule type" value="Genomic_DNA"/>
</dbReference>
<evidence type="ECO:0000256" key="3">
    <source>
        <dbReference type="ARBA" id="ARBA00022801"/>
    </source>
</evidence>
<dbReference type="AlphaFoldDB" id="A0A8H5LJ16"/>
<dbReference type="GO" id="GO:0046872">
    <property type="term" value="F:metal ion binding"/>
    <property type="evidence" value="ECO:0007669"/>
    <property type="project" value="UniProtKB-KW"/>
</dbReference>
<evidence type="ECO:0000256" key="9">
    <source>
        <dbReference type="ARBA" id="ARBA00043187"/>
    </source>
</evidence>
<evidence type="ECO:0000256" key="12">
    <source>
        <dbReference type="PIRSR" id="PIRSR605502-1"/>
    </source>
</evidence>
<dbReference type="InterPro" id="IPR036705">
    <property type="entry name" value="Ribosyl_crysJ1_sf"/>
</dbReference>
<comment type="caution">
    <text evidence="13">The sequence shown here is derived from an EMBL/GenBank/DDBJ whole genome shotgun (WGS) entry which is preliminary data.</text>
</comment>
<evidence type="ECO:0000256" key="1">
    <source>
        <dbReference type="ARBA" id="ARBA00010702"/>
    </source>
</evidence>
<feature type="binding site" evidence="12">
    <location>
        <position position="94"/>
    </location>
    <ligand>
        <name>Mg(2+)</name>
        <dbReference type="ChEBI" id="CHEBI:18420"/>
        <label>1</label>
    </ligand>
</feature>
<feature type="binding site" evidence="12">
    <location>
        <position position="95"/>
    </location>
    <ligand>
        <name>Mg(2+)</name>
        <dbReference type="ChEBI" id="CHEBI:18420"/>
        <label>1</label>
    </ligand>
</feature>
<dbReference type="InterPro" id="IPR050792">
    <property type="entry name" value="ADP-ribosylglycohydrolase"/>
</dbReference>
<organism evidence="13 14">
    <name type="scientific">Leucocoprinus leucothites</name>
    <dbReference type="NCBI Taxonomy" id="201217"/>
    <lineage>
        <taxon>Eukaryota</taxon>
        <taxon>Fungi</taxon>
        <taxon>Dikarya</taxon>
        <taxon>Basidiomycota</taxon>
        <taxon>Agaricomycotina</taxon>
        <taxon>Agaricomycetes</taxon>
        <taxon>Agaricomycetidae</taxon>
        <taxon>Agaricales</taxon>
        <taxon>Agaricineae</taxon>
        <taxon>Agaricaceae</taxon>
        <taxon>Leucocoprinus</taxon>
    </lineage>
</organism>
<sequence>MTAIATDSYHLFLDSFKSKLSDAAKLLTMPQLTPLRNQYPSYASPQTKIRLSMLATAMVDALGGPAEFQGRFTFDPVTTMIPNDNFGLEPGVWTDDTSMALCLARSLAHSKEVHDGFDEKDQLRAYLAWFNRGELSAIGRCFDIGGTTNRALSMFDTYQGRPIKEILNIIRRNLSAIVFSGNGSLMRVLPVGLTYWGDESQARVYAGRSSCTTHPSPLCVEACEAWTVAIVKIMQATATGTQYLKLDVIEHFSSYPYSNSKLQLPLNFPKSVTPLRSEASLAEKEEYYWQHHPLLQKVSRTNKGESGKEIPGLPYPMPSVKDVPSTGYVVDSLVAALYCFMGTQTFEEGALMAVNMGSDADTVGAIYAGLAGVWYAEDVPSEKFWSKRVIEWKEKLVKRELVEQVTDELVAFSEKLTKNL</sequence>
<keyword evidence="3" id="KW-0378">Hydrolase</keyword>
<keyword evidence="12" id="KW-0479">Metal-binding</keyword>
<feature type="binding site" evidence="12">
    <location>
        <position position="361"/>
    </location>
    <ligand>
        <name>Mg(2+)</name>
        <dbReference type="ChEBI" id="CHEBI:18420"/>
        <label>1</label>
    </ligand>
</feature>
<dbReference type="OrthoDB" id="2021138at2759"/>
<evidence type="ECO:0000313" key="14">
    <source>
        <dbReference type="Proteomes" id="UP000559027"/>
    </source>
</evidence>
<feature type="binding site" evidence="12">
    <location>
        <position position="362"/>
    </location>
    <ligand>
        <name>Mg(2+)</name>
        <dbReference type="ChEBI" id="CHEBI:18420"/>
        <label>1</label>
    </ligand>
</feature>
<keyword evidence="12" id="KW-0460">Magnesium</keyword>
<evidence type="ECO:0000256" key="6">
    <source>
        <dbReference type="ARBA" id="ARBA00042471"/>
    </source>
</evidence>
<evidence type="ECO:0000313" key="13">
    <source>
        <dbReference type="EMBL" id="KAF5359330.1"/>
    </source>
</evidence>
<keyword evidence="14" id="KW-1185">Reference proteome</keyword>
<accession>A0A8H5LJ16</accession>
<dbReference type="InterPro" id="IPR005502">
    <property type="entry name" value="Ribosyl_crysJ1"/>
</dbReference>
<dbReference type="Pfam" id="PF03747">
    <property type="entry name" value="ADP_ribosyl_GH"/>
    <property type="match status" value="1"/>
</dbReference>
<comment type="catalytic activity">
    <reaction evidence="11">
        <text>alpha-NAD(+) + H2O = ADP-D-ribose + nicotinamide + H(+)</text>
        <dbReference type="Rhea" id="RHEA:68792"/>
        <dbReference type="ChEBI" id="CHEBI:15377"/>
        <dbReference type="ChEBI" id="CHEBI:15378"/>
        <dbReference type="ChEBI" id="CHEBI:17154"/>
        <dbReference type="ChEBI" id="CHEBI:57967"/>
        <dbReference type="ChEBI" id="CHEBI:77017"/>
    </reaction>
</comment>
<feature type="binding site" evidence="12">
    <location>
        <position position="359"/>
    </location>
    <ligand>
        <name>Mg(2+)</name>
        <dbReference type="ChEBI" id="CHEBI:18420"/>
        <label>1</label>
    </ligand>
</feature>
<protein>
    <recommendedName>
        <fullName evidence="4">ADP-ribosylhydrolase ARH3</fullName>
        <ecNumber evidence="2">3.2.1.143</ecNumber>
    </recommendedName>
    <alternativeName>
        <fullName evidence="5">ADP-ribose glycohydrolase ARH3</fullName>
    </alternativeName>
    <alternativeName>
        <fullName evidence="6">ADP-ribosylhydrolase 3</fullName>
    </alternativeName>
    <alternativeName>
        <fullName evidence="9">O-acetyl-ADP-ribose deacetylase ARH3</fullName>
    </alternativeName>
    <alternativeName>
        <fullName evidence="10">Poly(ADP-ribose) glycohydrolase ARH3</fullName>
    </alternativeName>
    <alternativeName>
        <fullName evidence="8">[Protein ADP-ribosylarginine] hydrolase-like protein 2</fullName>
    </alternativeName>
    <alternativeName>
        <fullName evidence="7">[Protein ADP-ribosylserine] hydrolase</fullName>
    </alternativeName>
</protein>
<evidence type="ECO:0000256" key="8">
    <source>
        <dbReference type="ARBA" id="ARBA00042850"/>
    </source>
</evidence>
<evidence type="ECO:0000256" key="5">
    <source>
        <dbReference type="ARBA" id="ARBA00042398"/>
    </source>
</evidence>
<evidence type="ECO:0000256" key="10">
    <source>
        <dbReference type="ARBA" id="ARBA00043193"/>
    </source>
</evidence>
<reference evidence="13 14" key="1">
    <citation type="journal article" date="2020" name="ISME J.">
        <title>Uncovering the hidden diversity of litter-decomposition mechanisms in mushroom-forming fungi.</title>
        <authorList>
            <person name="Floudas D."/>
            <person name="Bentzer J."/>
            <person name="Ahren D."/>
            <person name="Johansson T."/>
            <person name="Persson P."/>
            <person name="Tunlid A."/>
        </authorList>
    </citation>
    <scope>NUCLEOTIDE SEQUENCE [LARGE SCALE GENOMIC DNA]</scope>
    <source>
        <strain evidence="13 14">CBS 146.42</strain>
    </source>
</reference>